<dbReference type="STRING" id="51511.ENSCSAVP00000001833"/>
<evidence type="ECO:0000256" key="4">
    <source>
        <dbReference type="ARBA" id="ARBA00022692"/>
    </source>
</evidence>
<comment type="function">
    <text evidence="8">Claudins function as major constituents of the tight junction complexes that regulate the permeability of epithelia.</text>
</comment>
<reference evidence="9" key="2">
    <citation type="submission" date="2025-08" db="UniProtKB">
        <authorList>
            <consortium name="Ensembl"/>
        </authorList>
    </citation>
    <scope>IDENTIFICATION</scope>
</reference>
<dbReference type="GO" id="GO:0005923">
    <property type="term" value="C:bicellular tight junction"/>
    <property type="evidence" value="ECO:0007669"/>
    <property type="project" value="UniProtKB-SubCell"/>
</dbReference>
<keyword evidence="4 8" id="KW-0812">Transmembrane</keyword>
<feature type="transmembrane region" description="Helical" evidence="8">
    <location>
        <begin position="122"/>
        <end position="146"/>
    </location>
</feature>
<protein>
    <recommendedName>
        <fullName evidence="8">Claudin</fullName>
    </recommendedName>
</protein>
<dbReference type="Ensembl" id="ENSCSAVT00000001866.1">
    <property type="protein sequence ID" value="ENSCSAVP00000001833.1"/>
    <property type="gene ID" value="ENSCSAVG00000001071.1"/>
</dbReference>
<organism evidence="9 10">
    <name type="scientific">Ciona savignyi</name>
    <name type="common">Pacific transparent sea squirt</name>
    <dbReference type="NCBI Taxonomy" id="51511"/>
    <lineage>
        <taxon>Eukaryota</taxon>
        <taxon>Metazoa</taxon>
        <taxon>Chordata</taxon>
        <taxon>Tunicata</taxon>
        <taxon>Ascidiacea</taxon>
        <taxon>Phlebobranchia</taxon>
        <taxon>Cionidae</taxon>
        <taxon>Ciona</taxon>
    </lineage>
</organism>
<dbReference type="InterPro" id="IPR006187">
    <property type="entry name" value="Claudin"/>
</dbReference>
<evidence type="ECO:0000256" key="7">
    <source>
        <dbReference type="ARBA" id="ARBA00023136"/>
    </source>
</evidence>
<evidence type="ECO:0000313" key="10">
    <source>
        <dbReference type="Proteomes" id="UP000007875"/>
    </source>
</evidence>
<keyword evidence="7 8" id="KW-0472">Membrane</keyword>
<sequence length="153" mass="16697">MGMYSQIACFVLGFMTATCIIVTTCWNEWATSSPGASVSLLGAIWAFSGLWDQCMQSTTGQYQCDDYQVAMFQLPTHILGIRAMMCMSICFSVIGCFLLLIGMECSKLLDGNLGAKRKLMGISGVLFLLSGVLVLASVSWYTAIVINDFFSVF</sequence>
<comment type="caution">
    <text evidence="8">Lacks conserved residue(s) required for the propagation of feature annotation.</text>
</comment>
<dbReference type="Gene3D" id="1.20.140.150">
    <property type="match status" value="1"/>
</dbReference>
<dbReference type="PANTHER" id="PTHR12002">
    <property type="entry name" value="CLAUDIN"/>
    <property type="match status" value="1"/>
</dbReference>
<reference evidence="10" key="1">
    <citation type="submission" date="2003-08" db="EMBL/GenBank/DDBJ databases">
        <authorList>
            <person name="Birren B."/>
            <person name="Nusbaum C."/>
            <person name="Abebe A."/>
            <person name="Abouelleil A."/>
            <person name="Adekoya E."/>
            <person name="Ait-zahra M."/>
            <person name="Allen N."/>
            <person name="Allen T."/>
            <person name="An P."/>
            <person name="Anderson M."/>
            <person name="Anderson S."/>
            <person name="Arachchi H."/>
            <person name="Armbruster J."/>
            <person name="Bachantsang P."/>
            <person name="Baldwin J."/>
            <person name="Barry A."/>
            <person name="Bayul T."/>
            <person name="Blitshsteyn B."/>
            <person name="Bloom T."/>
            <person name="Blye J."/>
            <person name="Boguslavskiy L."/>
            <person name="Borowsky M."/>
            <person name="Boukhgalter B."/>
            <person name="Brunache A."/>
            <person name="Butler J."/>
            <person name="Calixte N."/>
            <person name="Calvo S."/>
            <person name="Camarata J."/>
            <person name="Campo K."/>
            <person name="Chang J."/>
            <person name="Cheshatsang Y."/>
            <person name="Citroen M."/>
            <person name="Collymore A."/>
            <person name="Considine T."/>
            <person name="Cook A."/>
            <person name="Cooke P."/>
            <person name="Corum B."/>
            <person name="Cuomo C."/>
            <person name="David R."/>
            <person name="Dawoe T."/>
            <person name="Degray S."/>
            <person name="Dodge S."/>
            <person name="Dooley K."/>
            <person name="Dorje P."/>
            <person name="Dorjee K."/>
            <person name="Dorris L."/>
            <person name="Duffey N."/>
            <person name="Dupes A."/>
            <person name="Elkins T."/>
            <person name="Engels R."/>
            <person name="Erickson J."/>
            <person name="Farina A."/>
            <person name="Faro S."/>
            <person name="Ferreira P."/>
            <person name="Fischer H."/>
            <person name="Fitzgerald M."/>
            <person name="Foley K."/>
            <person name="Gage D."/>
            <person name="Galagan J."/>
            <person name="Gearin G."/>
            <person name="Gnerre S."/>
            <person name="Gnirke A."/>
            <person name="Goyette A."/>
            <person name="Graham J."/>
            <person name="Grandbois E."/>
            <person name="Gyaltsen K."/>
            <person name="Hafez N."/>
            <person name="Hagopian D."/>
            <person name="Hagos B."/>
            <person name="Hall J."/>
            <person name="Hatcher B."/>
            <person name="Heller A."/>
            <person name="Higgins H."/>
            <person name="Honan T."/>
            <person name="Horn A."/>
            <person name="Houde N."/>
            <person name="Hughes L."/>
            <person name="Hulme W."/>
            <person name="Husby E."/>
            <person name="Iliev I."/>
            <person name="Jaffe D."/>
            <person name="Jones C."/>
            <person name="Kamal M."/>
            <person name="Kamat A."/>
            <person name="Kamvysselis M."/>
            <person name="Karlsson E."/>
            <person name="Kells C."/>
            <person name="Kieu A."/>
            <person name="Kisner P."/>
            <person name="Kodira C."/>
            <person name="Kulbokas E."/>
            <person name="Labutti K."/>
            <person name="Lama D."/>
            <person name="Landers T."/>
            <person name="Leger J."/>
            <person name="Levine S."/>
            <person name="Lewis D."/>
            <person name="Lewis T."/>
            <person name="Lindblad-toh K."/>
            <person name="Liu X."/>
            <person name="Lokyitsang T."/>
            <person name="Lokyitsang Y."/>
            <person name="Lucien O."/>
            <person name="Lui A."/>
            <person name="Ma L.J."/>
            <person name="Mabbitt R."/>
            <person name="Macdonald J."/>
            <person name="Maclean C."/>
            <person name="Major J."/>
            <person name="Manning J."/>
            <person name="Marabella R."/>
            <person name="Maru K."/>
            <person name="Matthews C."/>
            <person name="Mauceli E."/>
            <person name="Mccarthy M."/>
            <person name="Mcdonough S."/>
            <person name="Mcghee T."/>
            <person name="Meldrim J."/>
            <person name="Meneus L."/>
            <person name="Mesirov J."/>
            <person name="Mihalev A."/>
            <person name="Mihova T."/>
            <person name="Mikkelsen T."/>
            <person name="Mlenga V."/>
            <person name="Moru K."/>
            <person name="Mozes J."/>
            <person name="Mulrain L."/>
            <person name="Munson G."/>
            <person name="Naylor J."/>
            <person name="Newes C."/>
            <person name="Nguyen C."/>
            <person name="Nguyen N."/>
            <person name="Nguyen T."/>
            <person name="Nicol R."/>
            <person name="Nielsen C."/>
            <person name="Nizzari M."/>
            <person name="Norbu C."/>
            <person name="Norbu N."/>
            <person name="O'donnell P."/>
            <person name="Okoawo O."/>
            <person name="O'leary S."/>
            <person name="Omotosho B."/>
            <person name="O'neill K."/>
            <person name="Osman S."/>
            <person name="Parker S."/>
            <person name="Perrin D."/>
            <person name="Phunkhang P."/>
            <person name="Piqani B."/>
            <person name="Purcell S."/>
            <person name="Rachupka T."/>
            <person name="Ramasamy U."/>
            <person name="Rameau R."/>
            <person name="Ray V."/>
            <person name="Raymond C."/>
            <person name="Retta R."/>
            <person name="Richardson S."/>
            <person name="Rise C."/>
            <person name="Rodriguez J."/>
            <person name="Rogers J."/>
            <person name="Rogov P."/>
            <person name="Rutman M."/>
            <person name="Schupbach R."/>
            <person name="Seaman C."/>
            <person name="Settipalli S."/>
            <person name="Sharpe T."/>
            <person name="Sheridan J."/>
            <person name="Sherpa N."/>
            <person name="Shi J."/>
            <person name="Smirnov S."/>
            <person name="Smith C."/>
            <person name="Sougnez C."/>
            <person name="Spencer B."/>
            <person name="Stalker J."/>
            <person name="Stange-thomann N."/>
            <person name="Stavropoulos S."/>
            <person name="Stetson K."/>
            <person name="Stone C."/>
            <person name="Stone S."/>
            <person name="Stubbs M."/>
            <person name="Talamas J."/>
            <person name="Tchuinga P."/>
            <person name="Tenzing P."/>
            <person name="Tesfaye S."/>
            <person name="Theodore J."/>
            <person name="Thoulutsang Y."/>
            <person name="Topham K."/>
            <person name="Towey S."/>
            <person name="Tsamla T."/>
            <person name="Tsomo N."/>
            <person name="Vallee D."/>
            <person name="Vassiliev H."/>
            <person name="Venkataraman V."/>
            <person name="Vinson J."/>
            <person name="Vo A."/>
            <person name="Wade C."/>
            <person name="Wang S."/>
            <person name="Wangchuk T."/>
            <person name="Wangdi T."/>
            <person name="Whittaker C."/>
            <person name="Wilkinson J."/>
            <person name="Wu Y."/>
            <person name="Wyman D."/>
            <person name="Yadav S."/>
            <person name="Yang S."/>
            <person name="Yang X."/>
            <person name="Yeager S."/>
            <person name="Yee E."/>
            <person name="Young G."/>
            <person name="Zainoun J."/>
            <person name="Zembeck L."/>
            <person name="Zimmer A."/>
            <person name="Zody M."/>
            <person name="Lander E."/>
        </authorList>
    </citation>
    <scope>NUCLEOTIDE SEQUENCE [LARGE SCALE GENOMIC DNA]</scope>
</reference>
<dbReference type="AlphaFoldDB" id="H2Y935"/>
<dbReference type="PRINTS" id="PR01077">
    <property type="entry name" value="CLAUDIN"/>
</dbReference>
<dbReference type="PROSITE" id="PS01346">
    <property type="entry name" value="CLAUDIN"/>
    <property type="match status" value="1"/>
</dbReference>
<evidence type="ECO:0000256" key="1">
    <source>
        <dbReference type="ARBA" id="ARBA00008295"/>
    </source>
</evidence>
<dbReference type="HOGENOM" id="CLU_076370_2_3_1"/>
<accession>H2Y935</accession>
<dbReference type="InterPro" id="IPR017974">
    <property type="entry name" value="Claudin_CS"/>
</dbReference>
<evidence type="ECO:0000256" key="6">
    <source>
        <dbReference type="ARBA" id="ARBA00022989"/>
    </source>
</evidence>
<keyword evidence="6 8" id="KW-1133">Transmembrane helix</keyword>
<keyword evidence="5 8" id="KW-0965">Cell junction</keyword>
<keyword evidence="2 8" id="KW-0796">Tight junction</keyword>
<proteinExistence type="inferred from homology"/>
<dbReference type="GO" id="GO:0005198">
    <property type="term" value="F:structural molecule activity"/>
    <property type="evidence" value="ECO:0007669"/>
    <property type="project" value="InterPro"/>
</dbReference>
<feature type="transmembrane region" description="Helical" evidence="8">
    <location>
        <begin position="7"/>
        <end position="29"/>
    </location>
</feature>
<comment type="similarity">
    <text evidence="1 8">Belongs to the claudin family.</text>
</comment>
<name>H2Y935_CIOSA</name>
<evidence type="ECO:0000256" key="8">
    <source>
        <dbReference type="RuleBase" id="RU060637"/>
    </source>
</evidence>
<dbReference type="eggNOG" id="ENOG502RYAR">
    <property type="taxonomic scope" value="Eukaryota"/>
</dbReference>
<dbReference type="GO" id="GO:0005886">
    <property type="term" value="C:plasma membrane"/>
    <property type="evidence" value="ECO:0007669"/>
    <property type="project" value="UniProtKB-SubCell"/>
</dbReference>
<dbReference type="InParanoid" id="H2Y935"/>
<feature type="transmembrane region" description="Helical" evidence="8">
    <location>
        <begin position="79"/>
        <end position="101"/>
    </location>
</feature>
<keyword evidence="10" id="KW-1185">Reference proteome</keyword>
<comment type="subcellular location">
    <subcellularLocation>
        <location evidence="8">Cell junction</location>
        <location evidence="8">Tight junction</location>
    </subcellularLocation>
    <subcellularLocation>
        <location evidence="8">Cell membrane</location>
        <topology evidence="8">Multi-pass membrane protein</topology>
    </subcellularLocation>
</comment>
<reference evidence="9" key="3">
    <citation type="submission" date="2025-09" db="UniProtKB">
        <authorList>
            <consortium name="Ensembl"/>
        </authorList>
    </citation>
    <scope>IDENTIFICATION</scope>
</reference>
<evidence type="ECO:0000256" key="2">
    <source>
        <dbReference type="ARBA" id="ARBA00022427"/>
    </source>
</evidence>
<evidence type="ECO:0000256" key="5">
    <source>
        <dbReference type="ARBA" id="ARBA00022949"/>
    </source>
</evidence>
<dbReference type="Proteomes" id="UP000007875">
    <property type="component" value="Unassembled WGS sequence"/>
</dbReference>
<evidence type="ECO:0000256" key="3">
    <source>
        <dbReference type="ARBA" id="ARBA00022475"/>
    </source>
</evidence>
<dbReference type="Pfam" id="PF00822">
    <property type="entry name" value="PMP22_Claudin"/>
    <property type="match status" value="1"/>
</dbReference>
<dbReference type="OMA" id="LLIGMEC"/>
<dbReference type="InterPro" id="IPR004031">
    <property type="entry name" value="PMP22/EMP/MP20/Claudin"/>
</dbReference>
<keyword evidence="3 8" id="KW-1003">Cell membrane</keyword>
<evidence type="ECO:0000313" key="9">
    <source>
        <dbReference type="Ensembl" id="ENSCSAVP00000001833.1"/>
    </source>
</evidence>